<dbReference type="GO" id="GO:0022857">
    <property type="term" value="F:transmembrane transporter activity"/>
    <property type="evidence" value="ECO:0007669"/>
    <property type="project" value="InterPro"/>
</dbReference>
<dbReference type="Gene3D" id="3.40.190.10">
    <property type="entry name" value="Periplasmic binding protein-like II"/>
    <property type="match status" value="1"/>
</dbReference>
<comment type="caution">
    <text evidence="3">The sequence shown here is derived from an EMBL/GenBank/DDBJ whole genome shotgun (WGS) entry which is preliminary data.</text>
</comment>
<accession>A0A4Y9F1V5</accession>
<dbReference type="EMBL" id="SPQC01000032">
    <property type="protein sequence ID" value="TFU21434.1"/>
    <property type="molecule type" value="Genomic_DNA"/>
</dbReference>
<evidence type="ECO:0000313" key="4">
    <source>
        <dbReference type="Proteomes" id="UP000297951"/>
    </source>
</evidence>
<evidence type="ECO:0000313" key="3">
    <source>
        <dbReference type="EMBL" id="TFU21434.1"/>
    </source>
</evidence>
<evidence type="ECO:0000259" key="2">
    <source>
        <dbReference type="Pfam" id="PF04069"/>
    </source>
</evidence>
<dbReference type="AlphaFoldDB" id="A0A4Y9F1V5"/>
<feature type="domain" description="ABC-type glycine betaine transport system substrate-binding" evidence="2">
    <location>
        <begin position="70"/>
        <end position="405"/>
    </location>
</feature>
<organism evidence="3 4">
    <name type="scientific">Rothia nasimurium</name>
    <dbReference type="NCBI Taxonomy" id="85336"/>
    <lineage>
        <taxon>Bacteria</taxon>
        <taxon>Bacillati</taxon>
        <taxon>Actinomycetota</taxon>
        <taxon>Actinomycetes</taxon>
        <taxon>Micrococcales</taxon>
        <taxon>Micrococcaceae</taxon>
        <taxon>Rothia</taxon>
    </lineage>
</organism>
<protein>
    <recommendedName>
        <fullName evidence="2">ABC-type glycine betaine transport system substrate-binding domain-containing protein</fullName>
    </recommendedName>
</protein>
<evidence type="ECO:0000256" key="1">
    <source>
        <dbReference type="SAM" id="MobiDB-lite"/>
    </source>
</evidence>
<name>A0A4Y9F1V5_9MICC</name>
<feature type="region of interest" description="Disordered" evidence="1">
    <location>
        <begin position="165"/>
        <end position="214"/>
    </location>
</feature>
<reference evidence="3 4" key="1">
    <citation type="submission" date="2019-03" db="EMBL/GenBank/DDBJ databases">
        <title>Diversity of the mouse oral microbiome.</title>
        <authorList>
            <person name="Joseph S."/>
            <person name="Aduse-Opoku J."/>
            <person name="Curtis M."/>
            <person name="Wade W."/>
            <person name="Hashim A."/>
        </authorList>
    </citation>
    <scope>NUCLEOTIDE SEQUENCE [LARGE SCALE GENOMIC DNA]</scope>
    <source>
        <strain evidence="4">irhom_31</strain>
    </source>
</reference>
<dbReference type="Pfam" id="PF04069">
    <property type="entry name" value="OpuAC"/>
    <property type="match status" value="1"/>
</dbReference>
<dbReference type="GO" id="GO:0043190">
    <property type="term" value="C:ATP-binding cassette (ABC) transporter complex"/>
    <property type="evidence" value="ECO:0007669"/>
    <property type="project" value="InterPro"/>
</dbReference>
<dbReference type="InterPro" id="IPR007210">
    <property type="entry name" value="ABC_Gly_betaine_transp_sub-bd"/>
</dbReference>
<proteinExistence type="predicted"/>
<sequence>MRTPVSWLPATGRVRMTREAAKEQGRPRAQGYRAQLVALAAATGLLLSGCGSSTTGSNTTASTSPATTATLRIGTGLTAETRHAAYIYQAALQEAGYTVEVVETDDSRPAYFASMGIDTAATATASPTATGPADGLVHITPDLSGDLLLYLTDNGAVSPTIIEEERASAAAETSPAPDLTASAEASAGASADSSPTATPSLTATPSPSATSLNVRGLSSNDIVSYVDRALPDTAEVLSPSSATNRYGYVVTRATAQRYGLETMSELGQVCSELSLVAPESYATNPSGASSLSTHYSCSPGASKTADSRSDQAQELITGATSMSYMYSASAEIPANNLVLLEDPERTQLAQNIVPVTRAGELPQQIKDIINDVSANLDTDSLVRLNTLTSGDNPVSETDAAHFWLTRMKG</sequence>
<dbReference type="Proteomes" id="UP000297951">
    <property type="component" value="Unassembled WGS sequence"/>
</dbReference>
<dbReference type="Gene3D" id="3.40.190.120">
    <property type="entry name" value="Osmoprotection protein (prox), domain 2"/>
    <property type="match status" value="1"/>
</dbReference>
<dbReference type="SUPFAM" id="SSF53850">
    <property type="entry name" value="Periplasmic binding protein-like II"/>
    <property type="match status" value="1"/>
</dbReference>
<dbReference type="OrthoDB" id="9781705at2"/>
<gene>
    <name evidence="3" type="ORF">E4U03_08920</name>
</gene>
<feature type="compositionally biased region" description="Low complexity" evidence="1">
    <location>
        <begin position="168"/>
        <end position="211"/>
    </location>
</feature>